<dbReference type="InterPro" id="IPR027417">
    <property type="entry name" value="P-loop_NTPase"/>
</dbReference>
<dbReference type="PANTHER" id="PTHR23078">
    <property type="entry name" value="VESICULAR-FUSION PROTEIN NSF"/>
    <property type="match status" value="1"/>
</dbReference>
<dbReference type="InterPro" id="IPR041569">
    <property type="entry name" value="AAA_lid_3"/>
</dbReference>
<dbReference type="Gene3D" id="1.10.8.60">
    <property type="match status" value="2"/>
</dbReference>
<dbReference type="SUPFAM" id="SSF54585">
    <property type="entry name" value="Cdc48 domain 2-like"/>
    <property type="match status" value="1"/>
</dbReference>
<gene>
    <name evidence="11" type="ORF">RNJ44_02718</name>
</gene>
<evidence type="ECO:0000256" key="1">
    <source>
        <dbReference type="ARBA" id="ARBA00004496"/>
    </source>
</evidence>
<evidence type="ECO:0000259" key="9">
    <source>
        <dbReference type="SMART" id="SM00382"/>
    </source>
</evidence>
<keyword evidence="6 8" id="KW-0067">ATP-binding</keyword>
<sequence>MDRFKLGAFGKHVANNINPANLVNHISHTNSNGDLEGLNESEKIFDEPRMDVQSAHSMQSGPSVQSHNSMEKVSPYATHTTPSHRGTFSHMQMHVANSPNNSYALANVVAVNPNSFPNNSYIVVDNLFVFTTRHSPEVAPQNIGFNGNQRTWGGWSLNQSVVVQPFDLLRHTGKRTYIGNMDVEISFRSRGKAVNTKFDQADLSRHFLKTFETQVFAPTQYLIFEYKGHVFDVKIRGLQAIDIGEVQPNLQMSSNIETKSILTNQSKIFFYKGRDGLVNLSASATLQTTNTNAVIRPDFKFEDLGVGGLDKEFTKIFRRAFASRIFPPSVIEKLGISHVKGLLLHGPPGTGKTLIARKIGTMLNAREPKIVNGPEILSKYVGSSEENIRNLFKDAETEYRAKGEESSLHIIIFDELDSVFKQRGSRGDGTGVGDNVVNQLLAKMDGVDQLNNILVIGMTNRKDLIDSALLRPGRFEVQVEIHLPDEEGRAQIFEIQTKKMRENGMLANDVNLKELAALTKNFSGAEIEGLVKSASSFAINKSVNIGKGATKLNPKDLAQLRVTREEFLNALEEVTPAFGVSEEDLKSCVEGGMINYSENIDSILKDGARYVRQVKMSDRSRLVSLLIHGLPGSGKTALAAAIALKSEFPFVRMISPNDIAGMSETAKIAYIDNIFRDAYKSPLNILVIDSIETLVDWVPIGPRFSNNILQVLKVALKRKPPQDKRLLILTTTSNYSVLKQMDILSCFDNEIMVPNVTNLDELNNIMIESEFLDDADRVKVINNLARMKPVLDIGVKKVLTNIETAKHDDDPVNEFIELLSYS</sequence>
<dbReference type="SMART" id="SM00382">
    <property type="entry name" value="AAA"/>
    <property type="match status" value="2"/>
</dbReference>
<organism evidence="11 12">
    <name type="scientific">Nakaseomyces bracarensis</name>
    <dbReference type="NCBI Taxonomy" id="273131"/>
    <lineage>
        <taxon>Eukaryota</taxon>
        <taxon>Fungi</taxon>
        <taxon>Dikarya</taxon>
        <taxon>Ascomycota</taxon>
        <taxon>Saccharomycotina</taxon>
        <taxon>Saccharomycetes</taxon>
        <taxon>Saccharomycetales</taxon>
        <taxon>Saccharomycetaceae</taxon>
        <taxon>Nakaseomyces</taxon>
    </lineage>
</organism>
<dbReference type="InterPro" id="IPR003959">
    <property type="entry name" value="ATPase_AAA_core"/>
</dbReference>
<dbReference type="PANTHER" id="PTHR23078:SF3">
    <property type="entry name" value="VESICLE-FUSING ATPASE"/>
    <property type="match status" value="1"/>
</dbReference>
<dbReference type="SUPFAM" id="SSF52540">
    <property type="entry name" value="P-loop containing nucleoside triphosphate hydrolases"/>
    <property type="match status" value="2"/>
</dbReference>
<keyword evidence="7 8" id="KW-0653">Protein transport</keyword>
<dbReference type="InterPro" id="IPR003593">
    <property type="entry name" value="AAA+_ATPase"/>
</dbReference>
<evidence type="ECO:0000256" key="7">
    <source>
        <dbReference type="ARBA" id="ARBA00022927"/>
    </source>
</evidence>
<keyword evidence="3 8" id="KW-0813">Transport</keyword>
<proteinExistence type="inferred from homology"/>
<dbReference type="SUPFAM" id="SSF50692">
    <property type="entry name" value="ADC-like"/>
    <property type="match status" value="1"/>
</dbReference>
<dbReference type="Gene3D" id="3.40.50.300">
    <property type="entry name" value="P-loop containing nucleotide triphosphate hydrolases"/>
    <property type="match status" value="2"/>
</dbReference>
<dbReference type="Pfam" id="PF00004">
    <property type="entry name" value="AAA"/>
    <property type="match status" value="2"/>
</dbReference>
<feature type="domain" description="AAA+ ATPase" evidence="9">
    <location>
        <begin position="621"/>
        <end position="757"/>
    </location>
</feature>
<comment type="function">
    <text evidence="8">Required for vesicle-mediated transport. Catalyzes the fusion of transport vesicles within the Golgi cisternae. Is also required for transport from the endoplasmic reticulum to the Golgi stack. Seems to function as a fusion protein required for the delivery of cargo proteins to all compartments of the Golgi stack independent of vesicle origin.</text>
</comment>
<feature type="domain" description="CDC48 N-terminal subdomain" evidence="10">
    <location>
        <begin position="92"/>
        <end position="168"/>
    </location>
</feature>
<keyword evidence="4 8" id="KW-0963">Cytoplasm</keyword>
<evidence type="ECO:0000259" key="10">
    <source>
        <dbReference type="SMART" id="SM01073"/>
    </source>
</evidence>
<dbReference type="Gene3D" id="2.40.40.20">
    <property type="match status" value="1"/>
</dbReference>
<dbReference type="EMBL" id="JBEVYD010000002">
    <property type="protein sequence ID" value="KAL3234930.1"/>
    <property type="molecule type" value="Genomic_DNA"/>
</dbReference>
<dbReference type="InterPro" id="IPR039812">
    <property type="entry name" value="Vesicle-fus_ATPase"/>
</dbReference>
<dbReference type="CDD" id="cd00009">
    <property type="entry name" value="AAA"/>
    <property type="match status" value="1"/>
</dbReference>
<dbReference type="Gene3D" id="3.10.330.10">
    <property type="match status" value="1"/>
</dbReference>
<evidence type="ECO:0000313" key="12">
    <source>
        <dbReference type="Proteomes" id="UP001623330"/>
    </source>
</evidence>
<evidence type="ECO:0000313" key="11">
    <source>
        <dbReference type="EMBL" id="KAL3234930.1"/>
    </source>
</evidence>
<dbReference type="InterPro" id="IPR004201">
    <property type="entry name" value="Cdc48_dom2"/>
</dbReference>
<name>A0ABR4P048_9SACH</name>
<evidence type="ECO:0000256" key="5">
    <source>
        <dbReference type="ARBA" id="ARBA00022741"/>
    </source>
</evidence>
<feature type="domain" description="AAA+ ATPase" evidence="9">
    <location>
        <begin position="338"/>
        <end position="485"/>
    </location>
</feature>
<keyword evidence="8" id="KW-0931">ER-Golgi transport</keyword>
<dbReference type="InterPro" id="IPR003338">
    <property type="entry name" value="CDC4_N-term_subdom"/>
</dbReference>
<comment type="subcellular location">
    <subcellularLocation>
        <location evidence="1 8">Cytoplasm</location>
    </subcellularLocation>
</comment>
<keyword evidence="8" id="KW-0378">Hydrolase</keyword>
<evidence type="ECO:0000256" key="8">
    <source>
        <dbReference type="RuleBase" id="RU367045"/>
    </source>
</evidence>
<evidence type="ECO:0000256" key="2">
    <source>
        <dbReference type="ARBA" id="ARBA00006914"/>
    </source>
</evidence>
<reference evidence="11 12" key="1">
    <citation type="submission" date="2024-05" db="EMBL/GenBank/DDBJ databases">
        <title>Long read based assembly of the Candida bracarensis genome reveals expanded adhesin content.</title>
        <authorList>
            <person name="Marcet-Houben M."/>
            <person name="Ksiezopolska E."/>
            <person name="Gabaldon T."/>
        </authorList>
    </citation>
    <scope>NUCLEOTIDE SEQUENCE [LARGE SCALE GENOMIC DNA]</scope>
    <source>
        <strain evidence="11 12">CBM6</strain>
    </source>
</reference>
<dbReference type="Pfam" id="PF17862">
    <property type="entry name" value="AAA_lid_3"/>
    <property type="match status" value="1"/>
</dbReference>
<comment type="similarity">
    <text evidence="2 8">Belongs to the AAA ATPase family.</text>
</comment>
<dbReference type="Pfam" id="PF02933">
    <property type="entry name" value="CDC48_2"/>
    <property type="match status" value="1"/>
</dbReference>
<comment type="caution">
    <text evidence="11">The sequence shown here is derived from an EMBL/GenBank/DDBJ whole genome shotgun (WGS) entry which is preliminary data.</text>
</comment>
<evidence type="ECO:0000256" key="6">
    <source>
        <dbReference type="ARBA" id="ARBA00022840"/>
    </source>
</evidence>
<protein>
    <recommendedName>
        <fullName evidence="8">Vesicular-fusion protein SEC18</fullName>
    </recommendedName>
</protein>
<dbReference type="InterPro" id="IPR003960">
    <property type="entry name" value="ATPase_AAA_CS"/>
</dbReference>
<keyword evidence="12" id="KW-1185">Reference proteome</keyword>
<evidence type="ECO:0000256" key="3">
    <source>
        <dbReference type="ARBA" id="ARBA00022448"/>
    </source>
</evidence>
<dbReference type="SMART" id="SM01073">
    <property type="entry name" value="CDC48_N"/>
    <property type="match status" value="1"/>
</dbReference>
<dbReference type="PROSITE" id="PS00674">
    <property type="entry name" value="AAA"/>
    <property type="match status" value="1"/>
</dbReference>
<dbReference type="Proteomes" id="UP001623330">
    <property type="component" value="Unassembled WGS sequence"/>
</dbReference>
<accession>A0ABR4P048</accession>
<dbReference type="CDD" id="cd19504">
    <property type="entry name" value="RecA-like_NSF-SEC18_r1-like"/>
    <property type="match status" value="1"/>
</dbReference>
<keyword evidence="5 8" id="KW-0547">Nucleotide-binding</keyword>
<evidence type="ECO:0000256" key="4">
    <source>
        <dbReference type="ARBA" id="ARBA00022490"/>
    </source>
</evidence>
<dbReference type="InterPro" id="IPR009010">
    <property type="entry name" value="Asp_de-COase-like_dom_sf"/>
</dbReference>
<dbReference type="InterPro" id="IPR029067">
    <property type="entry name" value="CDC48_domain_2-like_sf"/>
</dbReference>